<comment type="similarity">
    <text evidence="1">Belongs to the peptidase C40 family.</text>
</comment>
<evidence type="ECO:0000313" key="7">
    <source>
        <dbReference type="EMBL" id="CAA9234221.1"/>
    </source>
</evidence>
<feature type="compositionally biased region" description="Low complexity" evidence="5">
    <location>
        <begin position="221"/>
        <end position="241"/>
    </location>
</feature>
<sequence>MVTAPATFADPLADKRAEASRIQEQLERQGTQVSILAERSNRAQLKVSEVEGALAKTQADVARSDERLRETRGRLASAAVLAYVHGGSNSMIAKLARGSQDDMVVRTQYLRVTVADQRRVISDVRSARQDFQFHKSRLDVEQKAAADAAGAASAASQAAVAAEDAQRAVLGRVTGELGELVAAEQARREAEAVRARPAPVPVNETPAAGATPRITEPPRVPTQSAQPQSQSQSQTTTTVAAQAAALPTSGKGAIAVAEARKQLGKPYVYGGSGPDNFDCSGLTAWAWKAAGVSLSHSAYNQYFETTRVPINAVQPGDLLFFGKDGVESIHHNAIYIGNGDMIEASQTGTPIRIRGWRSIDIVGAGRPG</sequence>
<dbReference type="EMBL" id="CADCTB010000088">
    <property type="protein sequence ID" value="CAA9234221.1"/>
    <property type="molecule type" value="Genomic_DNA"/>
</dbReference>
<protein>
    <recommendedName>
        <fullName evidence="6">NlpC/P60 domain-containing protein</fullName>
    </recommendedName>
</protein>
<accession>A0A6J4HVX9</accession>
<dbReference type="PANTHER" id="PTHR47359">
    <property type="entry name" value="PEPTIDOGLYCAN DL-ENDOPEPTIDASE CWLO"/>
    <property type="match status" value="1"/>
</dbReference>
<dbReference type="InterPro" id="IPR000064">
    <property type="entry name" value="NLP_P60_dom"/>
</dbReference>
<name>A0A6J4HVX9_9ACTN</name>
<organism evidence="7">
    <name type="scientific">uncultured Acidimicrobiales bacterium</name>
    <dbReference type="NCBI Taxonomy" id="310071"/>
    <lineage>
        <taxon>Bacteria</taxon>
        <taxon>Bacillati</taxon>
        <taxon>Actinomycetota</taxon>
        <taxon>Acidimicrobiia</taxon>
        <taxon>Acidimicrobiales</taxon>
        <taxon>environmental samples</taxon>
    </lineage>
</organism>
<reference evidence="7" key="1">
    <citation type="submission" date="2020-02" db="EMBL/GenBank/DDBJ databases">
        <authorList>
            <person name="Meier V. D."/>
        </authorList>
    </citation>
    <scope>NUCLEOTIDE SEQUENCE</scope>
    <source>
        <strain evidence="7">AVDCRST_MAG10</strain>
    </source>
</reference>
<dbReference type="GO" id="GO:0008234">
    <property type="term" value="F:cysteine-type peptidase activity"/>
    <property type="evidence" value="ECO:0007669"/>
    <property type="project" value="UniProtKB-KW"/>
</dbReference>
<evidence type="ECO:0000256" key="2">
    <source>
        <dbReference type="ARBA" id="ARBA00022670"/>
    </source>
</evidence>
<evidence type="ECO:0000259" key="6">
    <source>
        <dbReference type="PROSITE" id="PS51935"/>
    </source>
</evidence>
<dbReference type="InterPro" id="IPR051794">
    <property type="entry name" value="PG_Endopeptidase_C40"/>
</dbReference>
<dbReference type="Pfam" id="PF00877">
    <property type="entry name" value="NLPC_P60"/>
    <property type="match status" value="1"/>
</dbReference>
<keyword evidence="4" id="KW-0788">Thiol protease</keyword>
<dbReference type="Gene3D" id="3.90.1720.10">
    <property type="entry name" value="endopeptidase domain like (from Nostoc punctiforme)"/>
    <property type="match status" value="1"/>
</dbReference>
<dbReference type="InterPro" id="IPR038765">
    <property type="entry name" value="Papain-like_cys_pep_sf"/>
</dbReference>
<keyword evidence="3" id="KW-0378">Hydrolase</keyword>
<proteinExistence type="inferred from homology"/>
<dbReference type="AlphaFoldDB" id="A0A6J4HVX9"/>
<dbReference type="PANTHER" id="PTHR47359:SF3">
    <property type="entry name" value="NLP_P60 DOMAIN-CONTAINING PROTEIN-RELATED"/>
    <property type="match status" value="1"/>
</dbReference>
<gene>
    <name evidence="7" type="ORF">AVDCRST_MAG10-1322</name>
</gene>
<evidence type="ECO:0000256" key="3">
    <source>
        <dbReference type="ARBA" id="ARBA00022801"/>
    </source>
</evidence>
<dbReference type="GO" id="GO:0006508">
    <property type="term" value="P:proteolysis"/>
    <property type="evidence" value="ECO:0007669"/>
    <property type="project" value="UniProtKB-KW"/>
</dbReference>
<dbReference type="Gene3D" id="6.10.250.3150">
    <property type="match status" value="1"/>
</dbReference>
<evidence type="ECO:0000256" key="5">
    <source>
        <dbReference type="SAM" id="MobiDB-lite"/>
    </source>
</evidence>
<dbReference type="SUPFAM" id="SSF54001">
    <property type="entry name" value="Cysteine proteinases"/>
    <property type="match status" value="1"/>
</dbReference>
<keyword evidence="2" id="KW-0645">Protease</keyword>
<feature type="domain" description="NlpC/P60" evidence="6">
    <location>
        <begin position="249"/>
        <end position="368"/>
    </location>
</feature>
<dbReference type="PROSITE" id="PS51935">
    <property type="entry name" value="NLPC_P60"/>
    <property type="match status" value="1"/>
</dbReference>
<feature type="region of interest" description="Disordered" evidence="5">
    <location>
        <begin position="190"/>
        <end position="241"/>
    </location>
</feature>
<evidence type="ECO:0000256" key="4">
    <source>
        <dbReference type="ARBA" id="ARBA00022807"/>
    </source>
</evidence>
<evidence type="ECO:0000256" key="1">
    <source>
        <dbReference type="ARBA" id="ARBA00007074"/>
    </source>
</evidence>